<dbReference type="Gene3D" id="2.80.10.50">
    <property type="match status" value="1"/>
</dbReference>
<dbReference type="Pfam" id="PF00652">
    <property type="entry name" value="Ricin_B_lectin"/>
    <property type="match status" value="1"/>
</dbReference>
<feature type="domain" description="Ricin B lectin" evidence="1">
    <location>
        <begin position="113"/>
        <end position="219"/>
    </location>
</feature>
<accession>A0ABD3SBZ9</accession>
<dbReference type="InterPro" id="IPR000772">
    <property type="entry name" value="Ricin_B_lectin"/>
</dbReference>
<dbReference type="EMBL" id="JALLPB020000077">
    <property type="protein sequence ID" value="KAL3821982.1"/>
    <property type="molecule type" value="Genomic_DNA"/>
</dbReference>
<evidence type="ECO:0000313" key="2">
    <source>
        <dbReference type="EMBL" id="KAL3821982.1"/>
    </source>
</evidence>
<name>A0ABD3SBZ9_9STRA</name>
<reference evidence="2 3" key="1">
    <citation type="submission" date="2024-10" db="EMBL/GenBank/DDBJ databases">
        <title>Updated reference genomes for cyclostephanoid diatoms.</title>
        <authorList>
            <person name="Roberts W.R."/>
            <person name="Alverson A.J."/>
        </authorList>
    </citation>
    <scope>NUCLEOTIDE SEQUENCE [LARGE SCALE GENOMIC DNA]</scope>
    <source>
        <strain evidence="2 3">AJA228-03</strain>
    </source>
</reference>
<gene>
    <name evidence="2" type="ORF">ACHAXA_002968</name>
</gene>
<evidence type="ECO:0000313" key="3">
    <source>
        <dbReference type="Proteomes" id="UP001530377"/>
    </source>
</evidence>
<organism evidence="2 3">
    <name type="scientific">Cyclostephanos tholiformis</name>
    <dbReference type="NCBI Taxonomy" id="382380"/>
    <lineage>
        <taxon>Eukaryota</taxon>
        <taxon>Sar</taxon>
        <taxon>Stramenopiles</taxon>
        <taxon>Ochrophyta</taxon>
        <taxon>Bacillariophyta</taxon>
        <taxon>Coscinodiscophyceae</taxon>
        <taxon>Thalassiosirophycidae</taxon>
        <taxon>Stephanodiscales</taxon>
        <taxon>Stephanodiscaceae</taxon>
        <taxon>Cyclostephanos</taxon>
    </lineage>
</organism>
<dbReference type="InterPro" id="IPR035992">
    <property type="entry name" value="Ricin_B-like_lectins"/>
</dbReference>
<sequence>MMRLKQTRAGPSKRAMLALTVSLSKYGDVGGHRQDIGVATPEGLEEEYSEEDTSTPPGQAFTSDLVGGLRRSERALNHKNVRTIDEDGGSFRLRLYWEDGYFWQEYKEEMWWCMQCDECAPGDSIKIEWCGSSDRQKFTRVGSTFRPVLDQSLCMTVTGHSEEHPIRLYDCNENDADQKFDGYRTNGRFEIHPREEPNNCVSQLHHPKSRERVYPQSCQITRNVDTTYWVKY</sequence>
<proteinExistence type="predicted"/>
<dbReference type="SUPFAM" id="SSF50370">
    <property type="entry name" value="Ricin B-like lectins"/>
    <property type="match status" value="1"/>
</dbReference>
<dbReference type="AlphaFoldDB" id="A0ABD3SBZ9"/>
<dbReference type="Proteomes" id="UP001530377">
    <property type="component" value="Unassembled WGS sequence"/>
</dbReference>
<keyword evidence="3" id="KW-1185">Reference proteome</keyword>
<evidence type="ECO:0000259" key="1">
    <source>
        <dbReference type="Pfam" id="PF00652"/>
    </source>
</evidence>
<dbReference type="PROSITE" id="PS50231">
    <property type="entry name" value="RICIN_B_LECTIN"/>
    <property type="match status" value="1"/>
</dbReference>
<protein>
    <recommendedName>
        <fullName evidence="1">Ricin B lectin domain-containing protein</fullName>
    </recommendedName>
</protein>
<comment type="caution">
    <text evidence="2">The sequence shown here is derived from an EMBL/GenBank/DDBJ whole genome shotgun (WGS) entry which is preliminary data.</text>
</comment>